<proteinExistence type="predicted"/>
<protein>
    <recommendedName>
        <fullName evidence="1">START domain-containing protein</fullName>
    </recommendedName>
</protein>
<dbReference type="PROSITE" id="PS50848">
    <property type="entry name" value="START"/>
    <property type="match status" value="1"/>
</dbReference>
<feature type="domain" description="START" evidence="1">
    <location>
        <begin position="10"/>
        <end position="216"/>
    </location>
</feature>
<dbReference type="EMBL" id="PYSW02000006">
    <property type="protein sequence ID" value="KAG2391788.1"/>
    <property type="molecule type" value="Genomic_DNA"/>
</dbReference>
<dbReference type="Proteomes" id="UP000816034">
    <property type="component" value="Unassembled WGS sequence"/>
</dbReference>
<gene>
    <name evidence="2" type="ORF">C9374_013273</name>
</gene>
<organism evidence="2 3">
    <name type="scientific">Naegleria lovaniensis</name>
    <name type="common">Amoeba</name>
    <dbReference type="NCBI Taxonomy" id="51637"/>
    <lineage>
        <taxon>Eukaryota</taxon>
        <taxon>Discoba</taxon>
        <taxon>Heterolobosea</taxon>
        <taxon>Tetramitia</taxon>
        <taxon>Eutetramitia</taxon>
        <taxon>Vahlkampfiidae</taxon>
        <taxon>Naegleria</taxon>
    </lineage>
</organism>
<dbReference type="GeneID" id="68105726"/>
<name>A0AA88GVH1_NAELO</name>
<keyword evidence="3" id="KW-1185">Reference proteome</keyword>
<dbReference type="RefSeq" id="XP_044553682.1">
    <property type="nucleotide sequence ID" value="XM_044689131.1"/>
</dbReference>
<accession>A0AA88GVH1</accession>
<reference evidence="2 3" key="1">
    <citation type="journal article" date="2018" name="BMC Genomics">
        <title>The genome of Naegleria lovaniensis, the basis for a comparative approach to unravel pathogenicity factors of the human pathogenic amoeba N. fowleri.</title>
        <authorList>
            <person name="Liechti N."/>
            <person name="Schurch N."/>
            <person name="Bruggmann R."/>
            <person name="Wittwer M."/>
        </authorList>
    </citation>
    <scope>NUCLEOTIDE SEQUENCE [LARGE SCALE GENOMIC DNA]</scope>
    <source>
        <strain evidence="2 3">ATCC 30569</strain>
    </source>
</reference>
<evidence type="ECO:0000259" key="1">
    <source>
        <dbReference type="PROSITE" id="PS50848"/>
    </source>
</evidence>
<comment type="caution">
    <text evidence="2">The sequence shown here is derived from an EMBL/GenBank/DDBJ whole genome shotgun (WGS) entry which is preliminary data.</text>
</comment>
<sequence length="216" mass="24298">MNKQEIKQKWQQALTLAQSFTPDKFKFYEQKDHVVISSCEDPNGTVVMGQLVIEKCTAAEYLQVIQTTELKTWVLLDPKAKEYVELDSFEDQDGHYSIRYYIGASPNMMVSDRDFIICLHIHHDDQVSSNRYIVVTTSVDGSYTSDLATSHGVRGTNIFSYHELVETEHGDLQVVFKGQASANGWIPTAVANQVVYGRPLIIAAVAKYLGKSTRSV</sequence>
<dbReference type="InterPro" id="IPR023393">
    <property type="entry name" value="START-like_dom_sf"/>
</dbReference>
<evidence type="ECO:0000313" key="3">
    <source>
        <dbReference type="Proteomes" id="UP000816034"/>
    </source>
</evidence>
<dbReference type="InterPro" id="IPR002913">
    <property type="entry name" value="START_lipid-bd_dom"/>
</dbReference>
<dbReference type="AlphaFoldDB" id="A0AA88GVH1"/>
<dbReference type="SUPFAM" id="SSF55961">
    <property type="entry name" value="Bet v1-like"/>
    <property type="match status" value="1"/>
</dbReference>
<dbReference type="GO" id="GO:0008289">
    <property type="term" value="F:lipid binding"/>
    <property type="evidence" value="ECO:0007669"/>
    <property type="project" value="InterPro"/>
</dbReference>
<dbReference type="Gene3D" id="3.30.530.20">
    <property type="match status" value="1"/>
</dbReference>
<evidence type="ECO:0000313" key="2">
    <source>
        <dbReference type="EMBL" id="KAG2391788.1"/>
    </source>
</evidence>